<reference evidence="5" key="1">
    <citation type="submission" date="2020-11" db="EMBL/GenBank/DDBJ databases">
        <authorList>
            <consortium name="DOE Joint Genome Institute"/>
            <person name="Ahrendt S."/>
            <person name="Riley R."/>
            <person name="Andreopoulos W."/>
            <person name="Labutti K."/>
            <person name="Pangilinan J."/>
            <person name="Ruiz-Duenas F.J."/>
            <person name="Barrasa J.M."/>
            <person name="Sanchez-Garcia M."/>
            <person name="Camarero S."/>
            <person name="Miyauchi S."/>
            <person name="Serrano A."/>
            <person name="Linde D."/>
            <person name="Babiker R."/>
            <person name="Drula E."/>
            <person name="Ayuso-Fernandez I."/>
            <person name="Pacheco R."/>
            <person name="Padilla G."/>
            <person name="Ferreira P."/>
            <person name="Barriuso J."/>
            <person name="Kellner H."/>
            <person name="Castanera R."/>
            <person name="Alfaro M."/>
            <person name="Ramirez L."/>
            <person name="Pisabarro A.G."/>
            <person name="Kuo A."/>
            <person name="Tritt A."/>
            <person name="Lipzen A."/>
            <person name="He G."/>
            <person name="Yan M."/>
            <person name="Ng V."/>
            <person name="Cullen D."/>
            <person name="Martin F."/>
            <person name="Rosso M.-N."/>
            <person name="Henrissat B."/>
            <person name="Hibbett D."/>
            <person name="Martinez A.T."/>
            <person name="Grigoriev I.V."/>
        </authorList>
    </citation>
    <scope>NUCLEOTIDE SEQUENCE</scope>
    <source>
        <strain evidence="5">CBS 247.69</strain>
    </source>
</reference>
<evidence type="ECO:0000256" key="4">
    <source>
        <dbReference type="SAM" id="MobiDB-lite"/>
    </source>
</evidence>
<sequence>MSHQKDKHYWTQLRSALAAGQWSVQYPARAPNGIALSWSELFRKFNKHCRGFNDVSEIASQTQALALLLAANSKDEDQDDAVEGVQYPLNLGAECILPEERVEEASAGYEVLKRLESSNFDTLNFALAYYAYALGNPVECLVHLEKVPNIMHLQNHIPAQNSSRSSATGLLVPGSEAASSFSSAGGSFASLADSSAPEIRDGRGWAMTETLRSICLQGMCHEKISPSDPRKALEYYGAALPLLMIAMSEITPPSVPTTSGKIDLTFFTQYRELWRWVERLIWRATVLSSRIGNIHEDANGNNPMSIWTWLGQYSVCSVYWPANFRTVHRSTISSLYLRALIMRHGHKPNKSLPLPDSRKSPPWLPSARTVVNDYRAILSVSTSFPRAGQHNIQVEDFIDLCVGVWETSGAVGDHAGWVLDVLWWATRLTFNSYRILRHMTRLLYASGDTPLAKRTLRLYIQVVGKAWQASGETLTDDTDENDSWVETLISGSRMLCKSASVTPGLEGIKDAREAGVCIEKARTRLDKNNTHLVARVNLAEGIWHSAMALAEQDPHTRPKHFSDAHSLFLQSIETHPTPSAYFHLALSFARPGPYQDLTSAIENAGSAVEGDATEIRYWHLLGLLLAAKEQWKAANEILERGAELSEIDQDGGDDNNGSDSASTNNGGTLETDAQTLRVPPSAFTNGSSVQTNGAEKVSTNSDKDPYPSTDAPNGVSNYDRSESITPTPESKPPLHLLEKDMAEIPSPSQLLNPVADHLEPSQQEIFEYALQLRMSQVTLTETMEGPEGSELGWLDIFSWIAEKKGAASEVTPRPSIDGGRPSTGKPPSFVLSPPSVHQIHNTPVAIPAAALSEKMPRNDLQPIPIPITISPATPDDEVPPRRSSSEKNEKKTPGGLRVKRSSSIDRDTSKSKKVQQMLKNRVHKGQARITTISRKIGSGVVRNGSLKRSNSAPDFHFVLRQTSYQASSIHSRRRLSSIIHHHDDRTPTDSPPPPPPPIPPPQETKRNGRIARSNHLLANLWLMSAATFRRLGKIEQARGAIQEAEVRDEANPAVWVQLGLYYVALGHETHATDAFQKALFISPDDIAATVHLARLHLSINEYGKTSNADGLCSTSVDLAAGMLSHLTRGNGWDVPEAWYFLAKAYGMQGRKEMERECLSFALALSETRGIRDIGSAVGWCI</sequence>
<comment type="caution">
    <text evidence="5">The sequence shown here is derived from an EMBL/GenBank/DDBJ whole genome shotgun (WGS) entry which is preliminary data.</text>
</comment>
<comment type="similarity">
    <text evidence="2">Belongs to the YPP1 family.</text>
</comment>
<feature type="compositionally biased region" description="Pro residues" evidence="4">
    <location>
        <begin position="989"/>
        <end position="1002"/>
    </location>
</feature>
<feature type="compositionally biased region" description="Low complexity" evidence="4">
    <location>
        <begin position="655"/>
        <end position="667"/>
    </location>
</feature>
<dbReference type="PROSITE" id="PS50005">
    <property type="entry name" value="TPR"/>
    <property type="match status" value="1"/>
</dbReference>
<dbReference type="InterPro" id="IPR011990">
    <property type="entry name" value="TPR-like_helical_dom_sf"/>
</dbReference>
<accession>A0A9P5YE22</accession>
<feature type="region of interest" description="Disordered" evidence="4">
    <location>
        <begin position="858"/>
        <end position="914"/>
    </location>
</feature>
<feature type="region of interest" description="Disordered" evidence="4">
    <location>
        <begin position="981"/>
        <end position="1006"/>
    </location>
</feature>
<dbReference type="EMBL" id="MU150236">
    <property type="protein sequence ID" value="KAF9467554.1"/>
    <property type="molecule type" value="Genomic_DNA"/>
</dbReference>
<evidence type="ECO:0000256" key="2">
    <source>
        <dbReference type="ARBA" id="ARBA00038251"/>
    </source>
</evidence>
<feature type="compositionally biased region" description="Polar residues" evidence="4">
    <location>
        <begin position="682"/>
        <end position="700"/>
    </location>
</feature>
<protein>
    <recommendedName>
        <fullName evidence="7">TPR-like protein</fullName>
    </recommendedName>
</protein>
<keyword evidence="3" id="KW-0802">TPR repeat</keyword>
<proteinExistence type="inferred from homology"/>
<dbReference type="InterPro" id="IPR051722">
    <property type="entry name" value="Endocytosis_PI4K-reg_protein"/>
</dbReference>
<organism evidence="5 6">
    <name type="scientific">Collybia nuda</name>
    <dbReference type="NCBI Taxonomy" id="64659"/>
    <lineage>
        <taxon>Eukaryota</taxon>
        <taxon>Fungi</taxon>
        <taxon>Dikarya</taxon>
        <taxon>Basidiomycota</taxon>
        <taxon>Agaricomycotina</taxon>
        <taxon>Agaricomycetes</taxon>
        <taxon>Agaricomycetidae</taxon>
        <taxon>Agaricales</taxon>
        <taxon>Tricholomatineae</taxon>
        <taxon>Clitocybaceae</taxon>
        <taxon>Collybia</taxon>
    </lineage>
</organism>
<feature type="compositionally biased region" description="Polar residues" evidence="4">
    <location>
        <begin position="710"/>
        <end position="728"/>
    </location>
</feature>
<feature type="compositionally biased region" description="Basic and acidic residues" evidence="4">
    <location>
        <begin position="878"/>
        <end position="892"/>
    </location>
</feature>
<name>A0A9P5YE22_9AGAR</name>
<evidence type="ECO:0000256" key="1">
    <source>
        <dbReference type="ARBA" id="ARBA00002550"/>
    </source>
</evidence>
<dbReference type="SUPFAM" id="SSF48452">
    <property type="entry name" value="TPR-like"/>
    <property type="match status" value="2"/>
</dbReference>
<dbReference type="PANTHER" id="PTHR23083">
    <property type="entry name" value="TETRATRICOPEPTIDE REPEAT PROTEIN, TPR"/>
    <property type="match status" value="1"/>
</dbReference>
<dbReference type="OrthoDB" id="29013at2759"/>
<dbReference type="AlphaFoldDB" id="A0A9P5YE22"/>
<feature type="region of interest" description="Disordered" evidence="4">
    <location>
        <begin position="646"/>
        <end position="731"/>
    </location>
</feature>
<comment type="function">
    <text evidence="1">Involved in endocytosis.</text>
</comment>
<dbReference type="Gene3D" id="1.25.40.10">
    <property type="entry name" value="Tetratricopeptide repeat domain"/>
    <property type="match status" value="2"/>
</dbReference>
<dbReference type="Proteomes" id="UP000807353">
    <property type="component" value="Unassembled WGS sequence"/>
</dbReference>
<gene>
    <name evidence="5" type="ORF">BDZ94DRAFT_1155674</name>
</gene>
<evidence type="ECO:0008006" key="7">
    <source>
        <dbReference type="Google" id="ProtNLM"/>
    </source>
</evidence>
<keyword evidence="6" id="KW-1185">Reference proteome</keyword>
<evidence type="ECO:0000313" key="6">
    <source>
        <dbReference type="Proteomes" id="UP000807353"/>
    </source>
</evidence>
<feature type="repeat" description="TPR" evidence="3">
    <location>
        <begin position="1052"/>
        <end position="1085"/>
    </location>
</feature>
<evidence type="ECO:0000256" key="3">
    <source>
        <dbReference type="PROSITE-ProRule" id="PRU00339"/>
    </source>
</evidence>
<feature type="region of interest" description="Disordered" evidence="4">
    <location>
        <begin position="807"/>
        <end position="828"/>
    </location>
</feature>
<evidence type="ECO:0000313" key="5">
    <source>
        <dbReference type="EMBL" id="KAF9467554.1"/>
    </source>
</evidence>
<dbReference type="SMART" id="SM00028">
    <property type="entry name" value="TPR"/>
    <property type="match status" value="4"/>
</dbReference>
<dbReference type="Pfam" id="PF13181">
    <property type="entry name" value="TPR_8"/>
    <property type="match status" value="1"/>
</dbReference>
<dbReference type="InterPro" id="IPR019734">
    <property type="entry name" value="TPR_rpt"/>
</dbReference>
<dbReference type="PANTHER" id="PTHR23083:SF464">
    <property type="entry name" value="TETRATRICOPEPTIDE REPEAT DOMAIN 7, ISOFORM A"/>
    <property type="match status" value="1"/>
</dbReference>